<keyword evidence="2" id="KW-1185">Reference proteome</keyword>
<dbReference type="SUPFAM" id="SSF46689">
    <property type="entry name" value="Homeodomain-like"/>
    <property type="match status" value="1"/>
</dbReference>
<protein>
    <submittedName>
        <fullName evidence="1">TetR/AcrR family transcriptional regulator</fullName>
    </submittedName>
</protein>
<reference evidence="1 2" key="1">
    <citation type="journal article" date="2003" name="Int. J. Syst. Evol. Microbiol.">
        <title>Towards a standardized format for the description of a novel species (of an established genus): Ochrobactrum gallinifaecis sp. nov.</title>
        <authorList>
            <person name="Kampfer P."/>
            <person name="Buczolits S."/>
            <person name="Albrecht A."/>
            <person name="Busse H.J."/>
            <person name="Stackebrandt E."/>
        </authorList>
    </citation>
    <scope>NUCLEOTIDE SEQUENCE [LARGE SCALE GENOMIC DNA]</scope>
    <source>
        <strain evidence="1 2">ISO 196</strain>
    </source>
</reference>
<comment type="caution">
    <text evidence="1">The sequence shown here is derived from an EMBL/GenBank/DDBJ whole genome shotgun (WGS) entry which is preliminary data.</text>
</comment>
<evidence type="ECO:0000313" key="1">
    <source>
        <dbReference type="EMBL" id="TPF74036.1"/>
    </source>
</evidence>
<sequence>MHGGSTVNIAQVVGISHPNVFRLYPTKIELFTAVLEQAFATVAKTMLATGETTKNEPLQAMANAWGILKDDRELMLILLQGYAASADPAVRKLMQSWTRDVFERMEALPSVGTDLAHDFFAAGSST</sequence>
<dbReference type="Proteomes" id="UP000315388">
    <property type="component" value="Unassembled WGS sequence"/>
</dbReference>
<organism evidence="1 2">
    <name type="scientific">Brucella gallinifaecis</name>
    <dbReference type="NCBI Taxonomy" id="215590"/>
    <lineage>
        <taxon>Bacteria</taxon>
        <taxon>Pseudomonadati</taxon>
        <taxon>Pseudomonadota</taxon>
        <taxon>Alphaproteobacteria</taxon>
        <taxon>Hyphomicrobiales</taxon>
        <taxon>Brucellaceae</taxon>
        <taxon>Brucella/Ochrobactrum group</taxon>
        <taxon>Brucella</taxon>
    </lineage>
</organism>
<evidence type="ECO:0000313" key="2">
    <source>
        <dbReference type="Proteomes" id="UP000315388"/>
    </source>
</evidence>
<dbReference type="InterPro" id="IPR009057">
    <property type="entry name" value="Homeodomain-like_sf"/>
</dbReference>
<dbReference type="OrthoDB" id="9802498at2"/>
<proteinExistence type="predicted"/>
<dbReference type="AlphaFoldDB" id="A0A502BKZ8"/>
<gene>
    <name evidence="1" type="ORF">FHY56_16520</name>
</gene>
<dbReference type="EMBL" id="VEWJ01000018">
    <property type="protein sequence ID" value="TPF74036.1"/>
    <property type="molecule type" value="Genomic_DNA"/>
</dbReference>
<accession>A0A502BKZ8</accession>
<dbReference type="Gene3D" id="1.10.357.10">
    <property type="entry name" value="Tetracycline Repressor, domain 2"/>
    <property type="match status" value="1"/>
</dbReference>
<name>A0A502BKZ8_9HYPH</name>